<dbReference type="FunFam" id="3.40.30.10:FF:000157">
    <property type="entry name" value="DOT5p Nuclear thiol peroxidase"/>
    <property type="match status" value="1"/>
</dbReference>
<dbReference type="PROSITE" id="PS51352">
    <property type="entry name" value="THIOREDOXIN_2"/>
    <property type="match status" value="1"/>
</dbReference>
<feature type="domain" description="Thioredoxin" evidence="15">
    <location>
        <begin position="121"/>
        <end position="270"/>
    </location>
</feature>
<evidence type="ECO:0000256" key="5">
    <source>
        <dbReference type="ARBA" id="ARBA00022862"/>
    </source>
</evidence>
<evidence type="ECO:0000313" key="16">
    <source>
        <dbReference type="EMBL" id="TID23219.1"/>
    </source>
</evidence>
<dbReference type="OrthoDB" id="338622at2759"/>
<evidence type="ECO:0000256" key="13">
    <source>
        <dbReference type="ARBA" id="ARBA00077538"/>
    </source>
</evidence>
<accession>A0A4T0WZA9</accession>
<keyword evidence="6" id="KW-0560">Oxidoreductase</keyword>
<feature type="compositionally biased region" description="Low complexity" evidence="14">
    <location>
        <begin position="27"/>
        <end position="42"/>
    </location>
</feature>
<evidence type="ECO:0000256" key="11">
    <source>
        <dbReference type="ARBA" id="ARBA00038489"/>
    </source>
</evidence>
<evidence type="ECO:0000256" key="10">
    <source>
        <dbReference type="ARBA" id="ARBA00032824"/>
    </source>
</evidence>
<evidence type="ECO:0000256" key="2">
    <source>
        <dbReference type="ARBA" id="ARBA00011245"/>
    </source>
</evidence>
<dbReference type="InterPro" id="IPR013766">
    <property type="entry name" value="Thioredoxin_domain"/>
</dbReference>
<dbReference type="GO" id="GO:0008379">
    <property type="term" value="F:thioredoxin peroxidase activity"/>
    <property type="evidence" value="ECO:0007669"/>
    <property type="project" value="TreeGrafter"/>
</dbReference>
<evidence type="ECO:0000256" key="4">
    <source>
        <dbReference type="ARBA" id="ARBA00022559"/>
    </source>
</evidence>
<dbReference type="GO" id="GO:0034599">
    <property type="term" value="P:cellular response to oxidative stress"/>
    <property type="evidence" value="ECO:0007669"/>
    <property type="project" value="UniProtKB-ARBA"/>
</dbReference>
<dbReference type="Gene3D" id="3.40.30.10">
    <property type="entry name" value="Glutaredoxin"/>
    <property type="match status" value="1"/>
</dbReference>
<dbReference type="AlphaFoldDB" id="A0A4T0WZA9"/>
<evidence type="ECO:0000256" key="3">
    <source>
        <dbReference type="ARBA" id="ARBA00013017"/>
    </source>
</evidence>
<keyword evidence="7" id="KW-1015">Disulfide bond</keyword>
<reference evidence="16 17" key="1">
    <citation type="journal article" date="2019" name="Front. Genet.">
        <title>Whole-Genome Sequencing of the Opportunistic Yeast Pathogen Candida inconspicua Uncovers Its Hybrid Origin.</title>
        <authorList>
            <person name="Mixao V."/>
            <person name="Hansen A.P."/>
            <person name="Saus E."/>
            <person name="Boekhout T."/>
            <person name="Lass-Florl C."/>
            <person name="Gabaldon T."/>
        </authorList>
    </citation>
    <scope>NUCLEOTIDE SEQUENCE [LARGE SCALE GENOMIC DNA]</scope>
    <source>
        <strain evidence="16 17">CBS 180</strain>
    </source>
</reference>
<dbReference type="InterPro" id="IPR036249">
    <property type="entry name" value="Thioredoxin-like_sf"/>
</dbReference>
<feature type="compositionally biased region" description="Basic and acidic residues" evidence="14">
    <location>
        <begin position="48"/>
        <end position="63"/>
    </location>
</feature>
<comment type="similarity">
    <text evidence="11">Belongs to the peroxiredoxin family. BCP/PrxQ subfamily.</text>
</comment>
<feature type="compositionally biased region" description="Acidic residues" evidence="14">
    <location>
        <begin position="96"/>
        <end position="117"/>
    </location>
</feature>
<comment type="subcellular location">
    <subcellularLocation>
        <location evidence="1">Nucleus</location>
    </subcellularLocation>
</comment>
<protein>
    <recommendedName>
        <fullName evidence="3">thioredoxin-dependent peroxiredoxin</fullName>
        <ecNumber evidence="3">1.11.1.24</ecNumber>
    </recommendedName>
    <alternativeName>
        <fullName evidence="13">Nuclear thiol peroxidase</fullName>
    </alternativeName>
    <alternativeName>
        <fullName evidence="10">Thioredoxin peroxidase</fullName>
    </alternativeName>
</protein>
<dbReference type="GO" id="GO:0005634">
    <property type="term" value="C:nucleus"/>
    <property type="evidence" value="ECO:0007669"/>
    <property type="project" value="UniProtKB-SubCell"/>
</dbReference>
<sequence>MSAVRRSSRVAAMKDEIDYTGKKILKTKSVPKTTTKKASVAKGKGRKKESEVIEVDGEKEGLKSKKRGRRGSVNGEPALKKVVKSKSRSAKKEEAVVIEDSEEEEEEVEEEEEEEEVKSELEVGDSIPSNIELTLEDSSKINLKEFAKKAGILIIFAYPKASTPGCTRQANGFRDEYKELKGLKAEVLGLSNDNEKSQLNFKNKHELPYHLICDVKRELIKLFGCPKTAVSGTIRSHFIFVNGVLKVKEIKISPENSFNKVLEFVKSLKK</sequence>
<evidence type="ECO:0000313" key="17">
    <source>
        <dbReference type="Proteomes" id="UP000307173"/>
    </source>
</evidence>
<comment type="catalytic activity">
    <reaction evidence="12">
        <text>a hydroperoxide + [thioredoxin]-dithiol = an alcohol + [thioredoxin]-disulfide + H2O</text>
        <dbReference type="Rhea" id="RHEA:62620"/>
        <dbReference type="Rhea" id="RHEA-COMP:10698"/>
        <dbReference type="Rhea" id="RHEA-COMP:10700"/>
        <dbReference type="ChEBI" id="CHEBI:15377"/>
        <dbReference type="ChEBI" id="CHEBI:29950"/>
        <dbReference type="ChEBI" id="CHEBI:30879"/>
        <dbReference type="ChEBI" id="CHEBI:35924"/>
        <dbReference type="ChEBI" id="CHEBI:50058"/>
        <dbReference type="EC" id="1.11.1.24"/>
    </reaction>
</comment>
<evidence type="ECO:0000256" key="7">
    <source>
        <dbReference type="ARBA" id="ARBA00023157"/>
    </source>
</evidence>
<dbReference type="GO" id="GO:0045454">
    <property type="term" value="P:cell redox homeostasis"/>
    <property type="evidence" value="ECO:0007669"/>
    <property type="project" value="TreeGrafter"/>
</dbReference>
<keyword evidence="9" id="KW-0676">Redox-active center</keyword>
<dbReference type="STRING" id="52247.A0A4T0WZA9"/>
<dbReference type="PANTHER" id="PTHR42801">
    <property type="entry name" value="THIOREDOXIN-DEPENDENT PEROXIDE REDUCTASE"/>
    <property type="match status" value="1"/>
</dbReference>
<dbReference type="GO" id="GO:0005737">
    <property type="term" value="C:cytoplasm"/>
    <property type="evidence" value="ECO:0007669"/>
    <property type="project" value="TreeGrafter"/>
</dbReference>
<dbReference type="CDD" id="cd03017">
    <property type="entry name" value="PRX_BCP"/>
    <property type="match status" value="1"/>
</dbReference>
<gene>
    <name evidence="16" type="ORF">CANINC_003236</name>
</gene>
<evidence type="ECO:0000256" key="12">
    <source>
        <dbReference type="ARBA" id="ARBA00049091"/>
    </source>
</evidence>
<organism evidence="16 17">
    <name type="scientific">Pichia inconspicua</name>
    <dbReference type="NCBI Taxonomy" id="52247"/>
    <lineage>
        <taxon>Eukaryota</taxon>
        <taxon>Fungi</taxon>
        <taxon>Dikarya</taxon>
        <taxon>Ascomycota</taxon>
        <taxon>Saccharomycotina</taxon>
        <taxon>Pichiomycetes</taxon>
        <taxon>Pichiales</taxon>
        <taxon>Pichiaceae</taxon>
        <taxon>Pichia</taxon>
    </lineage>
</organism>
<keyword evidence="5" id="KW-0049">Antioxidant</keyword>
<name>A0A4T0WZA9_9ASCO</name>
<proteinExistence type="inferred from homology"/>
<feature type="region of interest" description="Disordered" evidence="14">
    <location>
        <begin position="27"/>
        <end position="120"/>
    </location>
</feature>
<keyword evidence="17" id="KW-1185">Reference proteome</keyword>
<dbReference type="SUPFAM" id="SSF52833">
    <property type="entry name" value="Thioredoxin-like"/>
    <property type="match status" value="1"/>
</dbReference>
<evidence type="ECO:0000256" key="14">
    <source>
        <dbReference type="SAM" id="MobiDB-lite"/>
    </source>
</evidence>
<dbReference type="PANTHER" id="PTHR42801:SF23">
    <property type="entry name" value="PEROXIREDOXIN DOT5"/>
    <property type="match status" value="1"/>
</dbReference>
<dbReference type="EC" id="1.11.1.24" evidence="3"/>
<keyword evidence="4" id="KW-0575">Peroxidase</keyword>
<dbReference type="Pfam" id="PF00578">
    <property type="entry name" value="AhpC-TSA"/>
    <property type="match status" value="1"/>
</dbReference>
<evidence type="ECO:0000256" key="1">
    <source>
        <dbReference type="ARBA" id="ARBA00004123"/>
    </source>
</evidence>
<dbReference type="InterPro" id="IPR000866">
    <property type="entry name" value="AhpC/TSA"/>
</dbReference>
<evidence type="ECO:0000256" key="6">
    <source>
        <dbReference type="ARBA" id="ARBA00023002"/>
    </source>
</evidence>
<evidence type="ECO:0000256" key="8">
    <source>
        <dbReference type="ARBA" id="ARBA00023242"/>
    </source>
</evidence>
<dbReference type="InterPro" id="IPR050924">
    <property type="entry name" value="Peroxiredoxin_BCP/PrxQ"/>
</dbReference>
<comment type="caution">
    <text evidence="16">The sequence shown here is derived from an EMBL/GenBank/DDBJ whole genome shotgun (WGS) entry which is preliminary data.</text>
</comment>
<evidence type="ECO:0000256" key="9">
    <source>
        <dbReference type="ARBA" id="ARBA00023284"/>
    </source>
</evidence>
<comment type="subunit">
    <text evidence="2">Monomer.</text>
</comment>
<dbReference type="EMBL" id="SELW01000533">
    <property type="protein sequence ID" value="TID23219.1"/>
    <property type="molecule type" value="Genomic_DNA"/>
</dbReference>
<dbReference type="Proteomes" id="UP000307173">
    <property type="component" value="Unassembled WGS sequence"/>
</dbReference>
<evidence type="ECO:0000259" key="15">
    <source>
        <dbReference type="PROSITE" id="PS51352"/>
    </source>
</evidence>
<keyword evidence="8" id="KW-0539">Nucleus</keyword>